<dbReference type="GO" id="GO:0016798">
    <property type="term" value="F:hydrolase activity, acting on glycosyl bonds"/>
    <property type="evidence" value="ECO:0007669"/>
    <property type="project" value="UniProtKB-KW"/>
</dbReference>
<gene>
    <name evidence="2" type="ORF">F8154_09585</name>
</gene>
<protein>
    <submittedName>
        <fullName evidence="2">Phosphodiester glycosidase family protein</fullName>
    </submittedName>
</protein>
<dbReference type="EMBL" id="WBZC01000031">
    <property type="protein sequence ID" value="KAB3534179.1"/>
    <property type="molecule type" value="Genomic_DNA"/>
</dbReference>
<dbReference type="OrthoDB" id="9809781at2"/>
<organism evidence="2 3">
    <name type="scientific">Alkaliphilus pronyensis</name>
    <dbReference type="NCBI Taxonomy" id="1482732"/>
    <lineage>
        <taxon>Bacteria</taxon>
        <taxon>Bacillati</taxon>
        <taxon>Bacillota</taxon>
        <taxon>Clostridia</taxon>
        <taxon>Peptostreptococcales</taxon>
        <taxon>Natronincolaceae</taxon>
        <taxon>Alkaliphilus</taxon>
    </lineage>
</organism>
<dbReference type="PANTHER" id="PTHR40446:SF2">
    <property type="entry name" value="N-ACETYLGLUCOSAMINE-1-PHOSPHODIESTER ALPHA-N-ACETYLGLUCOSAMINIDASE"/>
    <property type="match status" value="1"/>
</dbReference>
<dbReference type="AlphaFoldDB" id="A0A6I0F8G4"/>
<feature type="domain" description="Phosphodiester glycosidase" evidence="1">
    <location>
        <begin position="206"/>
        <end position="379"/>
    </location>
</feature>
<reference evidence="2 3" key="1">
    <citation type="submission" date="2019-10" db="EMBL/GenBank/DDBJ databases">
        <title>Alkaliphilus serpentinus sp. nov. and Alkaliphilus pronyensis sp. nov., two novel anaerobic alkaliphilic species isolated from the serpentinized-hosted hydrothermal field of the Prony Bay (New Caledonia).</title>
        <authorList>
            <person name="Postec A."/>
        </authorList>
    </citation>
    <scope>NUCLEOTIDE SEQUENCE [LARGE SCALE GENOMIC DNA]</scope>
    <source>
        <strain evidence="2 3">LacV</strain>
    </source>
</reference>
<sequence>MNKRTNKGLKRIALFFMLIVLLSTSVYGNEATIDKIESDRLAPGVIHQNILRFSKDGWLNANVLYVDLTDKTTELKILKSENGLSTKETLSSMVKKEDKVIGAINGDFFFMNTPVASPTGTIVEKGEIISSPVINEELASFYINDNGQAFADYWDYELYITTDKGKKIEIGSINKYRWMYQEIMLIDGNWGKKSVGATEDLKDMVEVVVVDDVVTEVRKGKEAIDIPRNGYIILSAGPKAEELKKIEVGTIIQLHTDIKPNIERIELAMGGGTILVKDGKVADFTQNVSGNNPRTAIGITKNRQQLILLTVDGRHASFKGVDGKQLAKLLIELGSHEAIIMDGGGSTTMTKRNLGEHSSSVINYPSDGSERRIVNGLAVVSKTATGAVHGLIAEAENYNVIKGGSRGITLKAYDMYFNPININYDNVKYWIKSGAGTVENNRFLSQEAGETVVTVEYQGVTTDIAFEVLDNLSHIEMNPRTLQINNNSSANFFITGVTDLGYRVPIFAGDVIFKDLYSLGSFKGGKYTSNTASGETVIEAAFRDKTTNAIVAIGSDKKILDNFEAIRGTFTKYPDDVKGAIKLDNNPYTGKHSLRLEYDFSKTDATRAAYIEYGNGGIKAEGKPSKIGVWVHSNDNAPHWIRARLVDDNGEQHVIDLAKGINWTGWQYIEAAIPTKIKYPVAIDRLYVVKTDPKEKQTGSLLFDDLQALYQLPLTMTDKLINNPQIIDKANGPAETEGTKLFVHSGINFNKETLLDRMVSNRVINKINSKAQYALFTNTVNKAVSEEITAPYLEAKEGYRAEEFENNLFIQMNNSKRGFRATDFQQWPWLINKLNTTEKENIFIVLPSPVWGDNGFSDQLELKLFTETLTKEAEKGKNIYVLYGGTKAQVKIQDGVRYISTGKYNNDTNISPSENYKYIEFNIDGNNVTYELKPLFE</sequence>
<keyword evidence="3" id="KW-1185">Reference proteome</keyword>
<evidence type="ECO:0000313" key="3">
    <source>
        <dbReference type="Proteomes" id="UP000432715"/>
    </source>
</evidence>
<proteinExistence type="predicted"/>
<evidence type="ECO:0000259" key="1">
    <source>
        <dbReference type="Pfam" id="PF09992"/>
    </source>
</evidence>
<keyword evidence="2" id="KW-0326">Glycosidase</keyword>
<dbReference type="RefSeq" id="WP_151861400.1">
    <property type="nucleotide sequence ID" value="NZ_WBZC01000031.1"/>
</dbReference>
<name>A0A6I0F8G4_9FIRM</name>
<comment type="caution">
    <text evidence="2">The sequence shown here is derived from an EMBL/GenBank/DDBJ whole genome shotgun (WGS) entry which is preliminary data.</text>
</comment>
<dbReference type="Proteomes" id="UP000432715">
    <property type="component" value="Unassembled WGS sequence"/>
</dbReference>
<evidence type="ECO:0000313" key="2">
    <source>
        <dbReference type="EMBL" id="KAB3534179.1"/>
    </source>
</evidence>
<dbReference type="Gene3D" id="2.60.120.430">
    <property type="entry name" value="Galactose-binding lectin"/>
    <property type="match status" value="1"/>
</dbReference>
<accession>A0A6I0F8G4</accession>
<dbReference type="Pfam" id="PF09992">
    <property type="entry name" value="NAGPA"/>
    <property type="match status" value="1"/>
</dbReference>
<dbReference type="PANTHER" id="PTHR40446">
    <property type="entry name" value="N-ACETYLGLUCOSAMINE-1-PHOSPHODIESTER ALPHA-N-ACETYLGLUCOSAMINIDASE"/>
    <property type="match status" value="1"/>
</dbReference>
<keyword evidence="2" id="KW-0378">Hydrolase</keyword>
<dbReference type="InterPro" id="IPR018711">
    <property type="entry name" value="NAGPA"/>
</dbReference>